<keyword evidence="3" id="KW-0723">Serine/threonine-protein kinase</keyword>
<reference evidence="12" key="2">
    <citation type="submission" date="2025-09" db="UniProtKB">
        <authorList>
            <consortium name="Ensembl"/>
        </authorList>
    </citation>
    <scope>IDENTIFICATION</scope>
</reference>
<dbReference type="InterPro" id="IPR011009">
    <property type="entry name" value="Kinase-like_dom_sf"/>
</dbReference>
<dbReference type="PROSITE" id="PS50011">
    <property type="entry name" value="PROTEIN_KINASE_DOM"/>
    <property type="match status" value="1"/>
</dbReference>
<feature type="compositionally biased region" description="Acidic residues" evidence="10">
    <location>
        <begin position="285"/>
        <end position="300"/>
    </location>
</feature>
<dbReference type="SMART" id="SM00220">
    <property type="entry name" value="S_TKc"/>
    <property type="match status" value="1"/>
</dbReference>
<feature type="region of interest" description="Disordered" evidence="10">
    <location>
        <begin position="338"/>
        <end position="408"/>
    </location>
</feature>
<dbReference type="PROSITE" id="PS00108">
    <property type="entry name" value="PROTEIN_KINASE_ST"/>
    <property type="match status" value="1"/>
</dbReference>
<evidence type="ECO:0000256" key="3">
    <source>
        <dbReference type="ARBA" id="ARBA00022527"/>
    </source>
</evidence>
<dbReference type="Pfam" id="PF00069">
    <property type="entry name" value="Pkinase"/>
    <property type="match status" value="1"/>
</dbReference>
<dbReference type="Pfam" id="PF12474">
    <property type="entry name" value="PKK"/>
    <property type="match status" value="2"/>
</dbReference>
<dbReference type="AlphaFoldDB" id="A0A663MRB1"/>
<feature type="compositionally biased region" description="Basic and acidic residues" evidence="10">
    <location>
        <begin position="811"/>
        <end position="828"/>
    </location>
</feature>
<dbReference type="InterPro" id="IPR008271">
    <property type="entry name" value="Ser/Thr_kinase_AS"/>
</dbReference>
<dbReference type="FunFam" id="1.10.510.10:FF:001298">
    <property type="entry name" value="STE20-like kinase"/>
    <property type="match status" value="1"/>
</dbReference>
<dbReference type="GO" id="GO:0004674">
    <property type="term" value="F:protein serine/threonine kinase activity"/>
    <property type="evidence" value="ECO:0007669"/>
    <property type="project" value="UniProtKB-KW"/>
</dbReference>
<name>A0A663MRB1_ATHCN</name>
<dbReference type="InterPro" id="IPR051585">
    <property type="entry name" value="STE20_Ser/Thr_Kinases"/>
</dbReference>
<evidence type="ECO:0000256" key="6">
    <source>
        <dbReference type="ARBA" id="ARBA00022777"/>
    </source>
</evidence>
<comment type="similarity">
    <text evidence="1">Belongs to the protein kinase superfamily. STE Ser/Thr protein kinase family. STE20 subfamily.</text>
</comment>
<organism evidence="12 13">
    <name type="scientific">Athene cunicularia</name>
    <name type="common">Burrowing owl</name>
    <name type="synonym">Speotyto cunicularia</name>
    <dbReference type="NCBI Taxonomy" id="194338"/>
    <lineage>
        <taxon>Eukaryota</taxon>
        <taxon>Metazoa</taxon>
        <taxon>Chordata</taxon>
        <taxon>Craniata</taxon>
        <taxon>Vertebrata</taxon>
        <taxon>Euteleostomi</taxon>
        <taxon>Archelosauria</taxon>
        <taxon>Archosauria</taxon>
        <taxon>Dinosauria</taxon>
        <taxon>Saurischia</taxon>
        <taxon>Theropoda</taxon>
        <taxon>Coelurosauria</taxon>
        <taxon>Aves</taxon>
        <taxon>Neognathae</taxon>
        <taxon>Neoaves</taxon>
        <taxon>Telluraves</taxon>
        <taxon>Strigiformes</taxon>
        <taxon>Strigidae</taxon>
        <taxon>Athene</taxon>
    </lineage>
</organism>
<keyword evidence="4" id="KW-0597">Phosphoprotein</keyword>
<dbReference type="Gene3D" id="1.10.510.10">
    <property type="entry name" value="Transferase(Phosphotransferase) domain 1"/>
    <property type="match status" value="1"/>
</dbReference>
<evidence type="ECO:0000256" key="9">
    <source>
        <dbReference type="SAM" id="Coils"/>
    </source>
</evidence>
<feature type="compositionally biased region" description="Basic and acidic residues" evidence="10">
    <location>
        <begin position="344"/>
        <end position="377"/>
    </location>
</feature>
<dbReference type="Ensembl" id="ENSACUT00000015156.1">
    <property type="protein sequence ID" value="ENSACUP00000014217.1"/>
    <property type="gene ID" value="ENSACUG00000009470.1"/>
</dbReference>
<evidence type="ECO:0000313" key="12">
    <source>
        <dbReference type="Ensembl" id="ENSACUP00000014217.1"/>
    </source>
</evidence>
<reference evidence="12" key="1">
    <citation type="submission" date="2025-08" db="UniProtKB">
        <authorList>
            <consortium name="Ensembl"/>
        </authorList>
    </citation>
    <scope>IDENTIFICATION</scope>
</reference>
<keyword evidence="9" id="KW-0175">Coiled coil</keyword>
<accession>A0A663MRB1</accession>
<evidence type="ECO:0000256" key="8">
    <source>
        <dbReference type="ARBA" id="ARBA00048679"/>
    </source>
</evidence>
<dbReference type="EC" id="2.7.11.1" evidence="2"/>
<keyword evidence="13" id="KW-1185">Reference proteome</keyword>
<dbReference type="InterPro" id="IPR022165">
    <property type="entry name" value="PKK"/>
</dbReference>
<evidence type="ECO:0000256" key="10">
    <source>
        <dbReference type="SAM" id="MobiDB-lite"/>
    </source>
</evidence>
<feature type="region of interest" description="Disordered" evidence="10">
    <location>
        <begin position="285"/>
        <end position="306"/>
    </location>
</feature>
<evidence type="ECO:0000313" key="13">
    <source>
        <dbReference type="Proteomes" id="UP000472269"/>
    </source>
</evidence>
<dbReference type="PANTHER" id="PTHR46538:SF2">
    <property type="entry name" value="NON-SPECIFIC SERINE_THREONINE PROTEIN KINASE"/>
    <property type="match status" value="1"/>
</dbReference>
<keyword evidence="5" id="KW-0808">Transferase</keyword>
<evidence type="ECO:0000259" key="11">
    <source>
        <dbReference type="PROSITE" id="PS50011"/>
    </source>
</evidence>
<feature type="region of interest" description="Disordered" evidence="10">
    <location>
        <begin position="738"/>
        <end position="773"/>
    </location>
</feature>
<keyword evidence="6" id="KW-0418">Kinase</keyword>
<evidence type="ECO:0000256" key="7">
    <source>
        <dbReference type="ARBA" id="ARBA00047899"/>
    </source>
</evidence>
<evidence type="ECO:0000256" key="1">
    <source>
        <dbReference type="ARBA" id="ARBA00008874"/>
    </source>
</evidence>
<evidence type="ECO:0000256" key="4">
    <source>
        <dbReference type="ARBA" id="ARBA00022553"/>
    </source>
</evidence>
<dbReference type="Proteomes" id="UP000472269">
    <property type="component" value="Unplaced"/>
</dbReference>
<evidence type="ECO:0000256" key="2">
    <source>
        <dbReference type="ARBA" id="ARBA00012513"/>
    </source>
</evidence>
<comment type="catalytic activity">
    <reaction evidence="7">
        <text>L-threonyl-[protein] + ATP = O-phospho-L-threonyl-[protein] + ADP + H(+)</text>
        <dbReference type="Rhea" id="RHEA:46608"/>
        <dbReference type="Rhea" id="RHEA-COMP:11060"/>
        <dbReference type="Rhea" id="RHEA-COMP:11605"/>
        <dbReference type="ChEBI" id="CHEBI:15378"/>
        <dbReference type="ChEBI" id="CHEBI:30013"/>
        <dbReference type="ChEBI" id="CHEBI:30616"/>
        <dbReference type="ChEBI" id="CHEBI:61977"/>
        <dbReference type="ChEBI" id="CHEBI:456216"/>
        <dbReference type="EC" id="2.7.11.1"/>
    </reaction>
</comment>
<gene>
    <name evidence="12" type="primary">STK10</name>
</gene>
<feature type="compositionally biased region" description="Basic and acidic residues" evidence="10">
    <location>
        <begin position="747"/>
        <end position="773"/>
    </location>
</feature>
<dbReference type="Gene3D" id="3.30.200.20">
    <property type="entry name" value="Phosphorylase Kinase, domain 1"/>
    <property type="match status" value="1"/>
</dbReference>
<feature type="domain" description="Protein kinase" evidence="11">
    <location>
        <begin position="1"/>
        <end position="263"/>
    </location>
</feature>
<dbReference type="SUPFAM" id="SSF56112">
    <property type="entry name" value="Protein kinase-like (PK-like)"/>
    <property type="match status" value="1"/>
</dbReference>
<feature type="region of interest" description="Disordered" evidence="10">
    <location>
        <begin position="811"/>
        <end position="850"/>
    </location>
</feature>
<protein>
    <recommendedName>
        <fullName evidence="2">non-specific serine/threonine protein kinase</fullName>
        <ecNumber evidence="2">2.7.11.1</ecNumber>
    </recommendedName>
</protein>
<dbReference type="PANTHER" id="PTHR46538">
    <property type="entry name" value="PROTEIN KINASE DOMAIN-CONTAINING PROTEIN"/>
    <property type="match status" value="1"/>
</dbReference>
<sequence>MVQVLCAPGSPCLCTHASFVLQAKNKETGALAAAKVIETKSEDELEDYMVEIEILATCNHRHIVKLLGAFYWDGKLWIMIEFCPGGAVDATMLELDRGLTEPQIQVICRQMLEALHYLHSKKIIHRDLKAGNVLLTQDGDIKLGELPGTGTGQALARPSSSSLGGRPMAPEVVMCETMKDTPYDYKADIWSLGITLIEMAQIEPPHHELNPMRVLLKIAKSDPPTLSCPSKWSLEFRDFLKTALDKNPETRPSAAQLLEHPFVSKVTSNRALRELVAEAKAEVMEEIEDSRDEVEDDDSSESASVSALGPVLASLPVHLWRGERARLQKAGLQLFWPGQLGNSAERDKQPRPGSKERKSIGERPESSHLENFMEEKLANGSLDPPAPFPGSRSKGDSDSGSTSASESMDLTISLSADLSLNRESGSISLKDSRMHKKTLKRTRKFVVDGVEVSVTTSKIISEDEKKDEEMRFLRRQELRELRLLQKEEHRNQAQLNSKHQLQLEQMLRRFEQEMTTKKKFYDTELENLERQQKQQIEKMEQDHSLRRREEAKRIRLEQERDHVKFLEQLKQMKKEVKNEVEKLPRQQRKGNMKVKMDDFAQKKQTMEQEFLAKQKEDLELAMKNITAQNKKEICDKERECLNKKQQLMRDREACIWDLEEHQQQEKHQLVKQQLKDQYFLQRHELLRKHEKEREQMQRYNQRMLEQLKIRQQQEKARLPKIQRSEGKTRMAMYKKSLHIHSSGSASEQREKIKQFAQQEEKRQKAERLHQQQKHETQMKDMQAQCESNTNELQQLQNEKCHLLIEHETQKLKSLDENHNQHMKEWRDKLRPRKKVVPPPCEQGVLLGPGG</sequence>
<dbReference type="InterPro" id="IPR000719">
    <property type="entry name" value="Prot_kinase_dom"/>
</dbReference>
<feature type="coiled-coil region" evidence="9">
    <location>
        <begin position="484"/>
        <end position="631"/>
    </location>
</feature>
<feature type="region of interest" description="Disordered" evidence="10">
    <location>
        <begin position="146"/>
        <end position="167"/>
    </location>
</feature>
<feature type="compositionally biased region" description="Low complexity" evidence="10">
    <location>
        <begin position="398"/>
        <end position="408"/>
    </location>
</feature>
<proteinExistence type="inferred from homology"/>
<evidence type="ECO:0000256" key="5">
    <source>
        <dbReference type="ARBA" id="ARBA00022679"/>
    </source>
</evidence>
<dbReference type="GO" id="GO:0005524">
    <property type="term" value="F:ATP binding"/>
    <property type="evidence" value="ECO:0007669"/>
    <property type="project" value="InterPro"/>
</dbReference>
<comment type="catalytic activity">
    <reaction evidence="8">
        <text>L-seryl-[protein] + ATP = O-phospho-L-seryl-[protein] + ADP + H(+)</text>
        <dbReference type="Rhea" id="RHEA:17989"/>
        <dbReference type="Rhea" id="RHEA-COMP:9863"/>
        <dbReference type="Rhea" id="RHEA-COMP:11604"/>
        <dbReference type="ChEBI" id="CHEBI:15378"/>
        <dbReference type="ChEBI" id="CHEBI:29999"/>
        <dbReference type="ChEBI" id="CHEBI:30616"/>
        <dbReference type="ChEBI" id="CHEBI:83421"/>
        <dbReference type="ChEBI" id="CHEBI:456216"/>
        <dbReference type="EC" id="2.7.11.1"/>
    </reaction>
</comment>